<organism evidence="2 3">
    <name type="scientific">Pelagimonas phthalicica</name>
    <dbReference type="NCBI Taxonomy" id="1037362"/>
    <lineage>
        <taxon>Bacteria</taxon>
        <taxon>Pseudomonadati</taxon>
        <taxon>Pseudomonadota</taxon>
        <taxon>Alphaproteobacteria</taxon>
        <taxon>Rhodobacterales</taxon>
        <taxon>Roseobacteraceae</taxon>
        <taxon>Pelagimonas</taxon>
    </lineage>
</organism>
<feature type="domain" description="Calcineurin-like phosphoesterase" evidence="1">
    <location>
        <begin position="5"/>
        <end position="322"/>
    </location>
</feature>
<accession>A0A238JEW4</accession>
<sequence length="541" mass="60653">MANHKFAVIADAHVHPLNADFGVRDRNGLCMRSWADTRKSTRVFNESEGAFSAALDRLKEQGFLNVVLLGDYTDDGQRRTTDAVVAMLEEREEQDGFRFFALPGNHDTFGAEQRDHTKMFLDALGQPRSVSSMDGAGEFHDPAMASDPHPVGVMKMAQFGYMPRDGDLLWETPFGSDPSVQARQYICSSADRKVALTFFDASYLVEPVKGIWLLMIDANVFEPTGQGNEVFGSSNAGWNAMLRVKPFIRDWMQDVAERAKANGKTLLTFSHYPMVDPYRDYDCAEETLFGATAMAMRRPTPETSRALCETGIGLHFSGHLHVRRRTEVVHKGQQLQNVAVPSPVAYPPSLAVIEVSSAETRVSDLRFDDHQVDPCLRTGYETEAKAEGEALDNAHHAPSYGAFLWEHCSALVPHRYLPKEWPDSRAKEVLSGSLSQALAWVKPEQTLDLQRDFALLDVVADWYRIRAAGALALEDLPSERFDAYQTLRSHLSSSDSKCERARFWTLFLTRLCDFCDDALQERGDFTLGDAQLRKRCAPEQV</sequence>
<proteinExistence type="predicted"/>
<dbReference type="SUPFAM" id="SSF56300">
    <property type="entry name" value="Metallo-dependent phosphatases"/>
    <property type="match status" value="1"/>
</dbReference>
<evidence type="ECO:0000313" key="3">
    <source>
        <dbReference type="Proteomes" id="UP000225972"/>
    </source>
</evidence>
<keyword evidence="3" id="KW-1185">Reference proteome</keyword>
<evidence type="ECO:0000313" key="2">
    <source>
        <dbReference type="EMBL" id="SMX29220.1"/>
    </source>
</evidence>
<evidence type="ECO:0000259" key="1">
    <source>
        <dbReference type="Pfam" id="PF00149"/>
    </source>
</evidence>
<gene>
    <name evidence="2" type="ORF">TRP8649_03353</name>
</gene>
<dbReference type="Gene3D" id="3.60.21.10">
    <property type="match status" value="2"/>
</dbReference>
<dbReference type="Proteomes" id="UP000225972">
    <property type="component" value="Unassembled WGS sequence"/>
</dbReference>
<dbReference type="EMBL" id="FXXP01000002">
    <property type="protein sequence ID" value="SMX29220.1"/>
    <property type="molecule type" value="Genomic_DNA"/>
</dbReference>
<name>A0A238JEW4_9RHOB</name>
<protein>
    <submittedName>
        <fullName evidence="2">Calcineurin-like phosphoesterase</fullName>
    </submittedName>
</protein>
<dbReference type="InterPro" id="IPR004843">
    <property type="entry name" value="Calcineurin-like_PHP"/>
</dbReference>
<reference evidence="3" key="1">
    <citation type="submission" date="2017-05" db="EMBL/GenBank/DDBJ databases">
        <authorList>
            <person name="Rodrigo-Torres L."/>
            <person name="Arahal R. D."/>
            <person name="Lucena T."/>
        </authorList>
    </citation>
    <scope>NUCLEOTIDE SEQUENCE [LARGE SCALE GENOMIC DNA]</scope>
    <source>
        <strain evidence="3">CECT 8649</strain>
    </source>
</reference>
<dbReference type="Pfam" id="PF00149">
    <property type="entry name" value="Metallophos"/>
    <property type="match status" value="1"/>
</dbReference>
<dbReference type="AlphaFoldDB" id="A0A238JEW4"/>
<dbReference type="InterPro" id="IPR029052">
    <property type="entry name" value="Metallo-depent_PP-like"/>
</dbReference>
<dbReference type="GO" id="GO:0016787">
    <property type="term" value="F:hydrolase activity"/>
    <property type="evidence" value="ECO:0007669"/>
    <property type="project" value="InterPro"/>
</dbReference>